<evidence type="ECO:0000313" key="3">
    <source>
        <dbReference type="EMBL" id="WIT10742.1"/>
    </source>
</evidence>
<organism evidence="3 4">
    <name type="scientific">Paucibacter sediminis</name>
    <dbReference type="NCBI Taxonomy" id="3019553"/>
    <lineage>
        <taxon>Bacteria</taxon>
        <taxon>Pseudomonadati</taxon>
        <taxon>Pseudomonadota</taxon>
        <taxon>Betaproteobacteria</taxon>
        <taxon>Burkholderiales</taxon>
        <taxon>Sphaerotilaceae</taxon>
        <taxon>Roseateles</taxon>
    </lineage>
</organism>
<dbReference type="EC" id="2.4.-.-" evidence="3"/>
<sequence length="378" mass="40875">MSENNMVAGSPAGAPRRVLHFVTGGFSGATQVALDLCLSAQMATQMGAQMEVLLVLRRKRNTDAARVEAIRARGLRVEVVPGWSHLATIWALWRLCRAWRPELLVAHGFPEHLIGRWAGLLAGVPKLVQVEHNSRERYTRWKLAQARWLAARSAKLVAVSEGVKAVLLKLGMPADKTMAIPNGVDLRPFAEGAGKPFEERVAGIVMSARFARQKDHLTLIRALGLLKGRGLRLPLKLAGAGKAAYRQRAEAEVKRLGLEGQVQFLGHYGGMPELLMSHAVCVLATHYEGMPLALVEGMAAGCACIASDVAGVSEVLAHERSGLLVPEGDAKALADALERVFCEPGLGQRLAAAARERALAEHGVELMRLRYQALLTTL</sequence>
<feature type="domain" description="Glycosyltransferase subfamily 4-like N-terminal" evidence="2">
    <location>
        <begin position="44"/>
        <end position="186"/>
    </location>
</feature>
<dbReference type="RefSeq" id="WP_285231816.1">
    <property type="nucleotide sequence ID" value="NZ_CP116346.1"/>
</dbReference>
<keyword evidence="3" id="KW-0328">Glycosyltransferase</keyword>
<dbReference type="KEGG" id="pais:PFX98_17730"/>
<dbReference type="Pfam" id="PF00534">
    <property type="entry name" value="Glycos_transf_1"/>
    <property type="match status" value="1"/>
</dbReference>
<dbReference type="InterPro" id="IPR001296">
    <property type="entry name" value="Glyco_trans_1"/>
</dbReference>
<keyword evidence="3" id="KW-0808">Transferase</keyword>
<reference evidence="3" key="1">
    <citation type="submission" date="2023-01" db="EMBL/GenBank/DDBJ databases">
        <title>Whole genome sequence of Paucibacter sp. S2-9 isolated from pond sediment.</title>
        <authorList>
            <person name="Jung J.Y."/>
        </authorList>
    </citation>
    <scope>NUCLEOTIDE SEQUENCE</scope>
    <source>
        <strain evidence="3">S2-9</strain>
    </source>
</reference>
<protein>
    <submittedName>
        <fullName evidence="3">Glycosyltransferase</fullName>
        <ecNumber evidence="3">2.4.-.-</ecNumber>
    </submittedName>
</protein>
<dbReference type="AlphaFoldDB" id="A0AA95NDD2"/>
<evidence type="ECO:0000313" key="4">
    <source>
        <dbReference type="Proteomes" id="UP001177769"/>
    </source>
</evidence>
<dbReference type="PANTHER" id="PTHR12526">
    <property type="entry name" value="GLYCOSYLTRANSFERASE"/>
    <property type="match status" value="1"/>
</dbReference>
<dbReference type="Proteomes" id="UP001177769">
    <property type="component" value="Chromosome"/>
</dbReference>
<keyword evidence="4" id="KW-1185">Reference proteome</keyword>
<proteinExistence type="predicted"/>
<dbReference type="EMBL" id="CP116346">
    <property type="protein sequence ID" value="WIT10742.1"/>
    <property type="molecule type" value="Genomic_DNA"/>
</dbReference>
<dbReference type="PANTHER" id="PTHR12526:SF630">
    <property type="entry name" value="GLYCOSYLTRANSFERASE"/>
    <property type="match status" value="1"/>
</dbReference>
<dbReference type="InterPro" id="IPR028098">
    <property type="entry name" value="Glyco_trans_4-like_N"/>
</dbReference>
<evidence type="ECO:0000259" key="2">
    <source>
        <dbReference type="Pfam" id="PF13439"/>
    </source>
</evidence>
<name>A0AA95NDD2_9BURK</name>
<gene>
    <name evidence="3" type="ORF">PFX98_17730</name>
</gene>
<feature type="domain" description="Glycosyl transferase family 1" evidence="1">
    <location>
        <begin position="203"/>
        <end position="357"/>
    </location>
</feature>
<dbReference type="Gene3D" id="3.40.50.2000">
    <property type="entry name" value="Glycogen Phosphorylase B"/>
    <property type="match status" value="2"/>
</dbReference>
<accession>A0AA95NDD2</accession>
<dbReference type="GO" id="GO:0016757">
    <property type="term" value="F:glycosyltransferase activity"/>
    <property type="evidence" value="ECO:0007669"/>
    <property type="project" value="UniProtKB-KW"/>
</dbReference>
<dbReference type="SUPFAM" id="SSF53756">
    <property type="entry name" value="UDP-Glycosyltransferase/glycogen phosphorylase"/>
    <property type="match status" value="1"/>
</dbReference>
<dbReference type="Pfam" id="PF13439">
    <property type="entry name" value="Glyco_transf_4"/>
    <property type="match status" value="1"/>
</dbReference>
<evidence type="ECO:0000259" key="1">
    <source>
        <dbReference type="Pfam" id="PF00534"/>
    </source>
</evidence>